<keyword evidence="5" id="KW-1185">Reference proteome</keyword>
<dbReference type="GO" id="GO:0016989">
    <property type="term" value="F:sigma factor antagonist activity"/>
    <property type="evidence" value="ECO:0007669"/>
    <property type="project" value="TreeGrafter"/>
</dbReference>
<dbReference type="Gene3D" id="3.55.50.30">
    <property type="match status" value="1"/>
</dbReference>
<keyword evidence="1" id="KW-0812">Transmembrane</keyword>
<gene>
    <name evidence="4" type="ORF">EOE18_17275</name>
</gene>
<dbReference type="InterPro" id="IPR012373">
    <property type="entry name" value="Ferrdict_sens_TM"/>
</dbReference>
<dbReference type="Proteomes" id="UP000282837">
    <property type="component" value="Unassembled WGS sequence"/>
</dbReference>
<feature type="domain" description="FecR N-terminal" evidence="3">
    <location>
        <begin position="18"/>
        <end position="59"/>
    </location>
</feature>
<comment type="caution">
    <text evidence="4">The sequence shown here is derived from an EMBL/GenBank/DDBJ whole genome shotgun (WGS) entry which is preliminary data.</text>
</comment>
<reference evidence="4 5" key="1">
    <citation type="submission" date="2019-01" db="EMBL/GenBank/DDBJ databases">
        <authorList>
            <person name="Chen W.-M."/>
        </authorList>
    </citation>
    <scope>NUCLEOTIDE SEQUENCE [LARGE SCALE GENOMIC DNA]</scope>
    <source>
        <strain evidence="4 5">FSY-9</strain>
    </source>
</reference>
<dbReference type="RefSeq" id="WP_127711833.1">
    <property type="nucleotide sequence ID" value="NZ_SACO01000021.1"/>
</dbReference>
<organism evidence="4 5">
    <name type="scientific">Novosphingobium umbonatum</name>
    <dbReference type="NCBI Taxonomy" id="1908524"/>
    <lineage>
        <taxon>Bacteria</taxon>
        <taxon>Pseudomonadati</taxon>
        <taxon>Pseudomonadota</taxon>
        <taxon>Alphaproteobacteria</taxon>
        <taxon>Sphingomonadales</taxon>
        <taxon>Sphingomonadaceae</taxon>
        <taxon>Novosphingobium</taxon>
    </lineage>
</organism>
<dbReference type="Gene3D" id="2.60.120.1440">
    <property type="match status" value="1"/>
</dbReference>
<dbReference type="OrthoDB" id="7182898at2"/>
<feature type="transmembrane region" description="Helical" evidence="1">
    <location>
        <begin position="92"/>
        <end position="112"/>
    </location>
</feature>
<dbReference type="InterPro" id="IPR006860">
    <property type="entry name" value="FecR"/>
</dbReference>
<protein>
    <submittedName>
        <fullName evidence="4">DUF4880 domain-containing protein</fullName>
    </submittedName>
</protein>
<evidence type="ECO:0000313" key="5">
    <source>
        <dbReference type="Proteomes" id="UP000282837"/>
    </source>
</evidence>
<feature type="domain" description="FecR protein" evidence="2">
    <location>
        <begin position="116"/>
        <end position="203"/>
    </location>
</feature>
<dbReference type="InterPro" id="IPR032623">
    <property type="entry name" value="FecR_N"/>
</dbReference>
<dbReference type="Pfam" id="PF04773">
    <property type="entry name" value="FecR"/>
    <property type="match status" value="1"/>
</dbReference>
<dbReference type="PIRSF" id="PIRSF018266">
    <property type="entry name" value="FecR"/>
    <property type="match status" value="1"/>
</dbReference>
<keyword evidence="1" id="KW-1133">Transmembrane helix</keyword>
<dbReference type="Pfam" id="PF16220">
    <property type="entry name" value="DUF4880"/>
    <property type="match status" value="1"/>
</dbReference>
<keyword evidence="1" id="KW-0472">Membrane</keyword>
<evidence type="ECO:0000259" key="3">
    <source>
        <dbReference type="Pfam" id="PF16220"/>
    </source>
</evidence>
<name>A0A437MXE3_9SPHN</name>
<dbReference type="PANTHER" id="PTHR30273:SF2">
    <property type="entry name" value="PROTEIN FECR"/>
    <property type="match status" value="1"/>
</dbReference>
<evidence type="ECO:0000259" key="2">
    <source>
        <dbReference type="Pfam" id="PF04773"/>
    </source>
</evidence>
<evidence type="ECO:0000313" key="4">
    <source>
        <dbReference type="EMBL" id="RVU02313.1"/>
    </source>
</evidence>
<proteinExistence type="predicted"/>
<dbReference type="EMBL" id="SACO01000021">
    <property type="protein sequence ID" value="RVU02313.1"/>
    <property type="molecule type" value="Genomic_DNA"/>
</dbReference>
<sequence length="319" mass="35270">MKDQDSLQDKGHWARAERQAAQWLARWDHAGGQDAPVLQREFDLWLAAHPAHQAAYARLVGLIEPAPQLRLQEADLSGPAVWPRRKLLRAGAMGLAALAIGGGGFAVQALAWTTQSSAVGENRPLVLPDGCMARLNTDSRVSWRFRPDRRDIWLERGEMALVVAPQVTCQLRAKFGLLRLHSGRFNLRLRDGALGLLVLHGRAEYVARDHQALVVAQTGQSLRMAESGPMLRSFSVHERDSSLAWQNGEILFQGDSLGNAVAEYNRYLTQKIVLVDRDLANIIVGGRFISTDPDDFLESLQYGLGLHIIRQGGGIFVAH</sequence>
<accession>A0A437MXE3</accession>
<evidence type="ECO:0000256" key="1">
    <source>
        <dbReference type="SAM" id="Phobius"/>
    </source>
</evidence>
<dbReference type="PANTHER" id="PTHR30273">
    <property type="entry name" value="PERIPLASMIC SIGNAL SENSOR AND SIGMA FACTOR ACTIVATOR FECR-RELATED"/>
    <property type="match status" value="1"/>
</dbReference>
<dbReference type="AlphaFoldDB" id="A0A437MXE3"/>